<geneLocation type="plasmid" evidence="1 2">
    <name>p63039</name>
</geneLocation>
<organism evidence="1 2">
    <name type="scientific">Myroides odoratimimus</name>
    <dbReference type="NCBI Taxonomy" id="76832"/>
    <lineage>
        <taxon>Bacteria</taxon>
        <taxon>Pseudomonadati</taxon>
        <taxon>Bacteroidota</taxon>
        <taxon>Flavobacteriia</taxon>
        <taxon>Flavobacteriales</taxon>
        <taxon>Flavobacteriaceae</taxon>
        <taxon>Myroides</taxon>
    </lineage>
</organism>
<evidence type="ECO:0000313" key="2">
    <source>
        <dbReference type="Proteomes" id="UP000069030"/>
    </source>
</evidence>
<dbReference type="RefSeq" id="WP_058700120.1">
    <property type="nucleotide sequence ID" value="NZ_CP013691.1"/>
</dbReference>
<dbReference type="GO" id="GO:0043565">
    <property type="term" value="F:sequence-specific DNA binding"/>
    <property type="evidence" value="ECO:0007669"/>
    <property type="project" value="InterPro"/>
</dbReference>
<dbReference type="InterPro" id="IPR010921">
    <property type="entry name" value="Trp_repressor/repl_initiator"/>
</dbReference>
<keyword evidence="1" id="KW-0614">Plasmid</keyword>
<dbReference type="KEGG" id="mod:AS202_20115"/>
<proteinExistence type="predicted"/>
<dbReference type="Gene3D" id="1.10.1750.10">
    <property type="match status" value="1"/>
</dbReference>
<protein>
    <submittedName>
        <fullName evidence="1">Uncharacterized protein</fullName>
    </submittedName>
</protein>
<reference evidence="2" key="1">
    <citation type="journal article" date="2016" name="J. Zhejiang Univ. Sci. B">
        <title>Antibiotic resistance mechanisms of Myroides sp.</title>
        <authorList>
            <person name="Hu S."/>
            <person name="Yuan S."/>
            <person name="Qu H."/>
            <person name="Jiang T."/>
            <person name="Zhou Y."/>
            <person name="Wang M."/>
            <person name="Ming D."/>
        </authorList>
    </citation>
    <scope>NUCLEOTIDE SEQUENCE [LARGE SCALE GENOMIC DNA]</scope>
    <source>
        <strain evidence="2">PR63039</strain>
    </source>
</reference>
<name>A0AAI8G718_9FLAO</name>
<sequence length="112" mass="13800">MEEFNKKLEEYLELYHEYFVEDIFDRGYKTTLFRDLIIYFSYREKENNKKVTLKYLAGVFQKRDHTSILKSINRTKEIINSHELLCYMYGADLSNIYLNLFYRFNIIHTKKK</sequence>
<accession>A0AAI8G718</accession>
<dbReference type="EMBL" id="CP013691">
    <property type="protein sequence ID" value="ALU28486.1"/>
    <property type="molecule type" value="Genomic_DNA"/>
</dbReference>
<gene>
    <name evidence="1" type="ORF">AS202_20115</name>
</gene>
<dbReference type="AlphaFoldDB" id="A0AAI8G718"/>
<dbReference type="Proteomes" id="UP000069030">
    <property type="component" value="Plasmid p63039"/>
</dbReference>
<evidence type="ECO:0000313" key="1">
    <source>
        <dbReference type="EMBL" id="ALU28486.1"/>
    </source>
</evidence>